<dbReference type="OrthoDB" id="5298746at2"/>
<keyword evidence="1" id="KW-0812">Transmembrane</keyword>
<name>A0A222FL32_9GAMM</name>
<accession>A0A222FL32</accession>
<dbReference type="Pfam" id="PF14341">
    <property type="entry name" value="PilX_N"/>
    <property type="match status" value="1"/>
</dbReference>
<dbReference type="KEGG" id="bsan:CHH28_09615"/>
<dbReference type="Proteomes" id="UP000202440">
    <property type="component" value="Chromosome"/>
</dbReference>
<dbReference type="InterPro" id="IPR025746">
    <property type="entry name" value="PilX_N_dom"/>
</dbReference>
<evidence type="ECO:0000313" key="4">
    <source>
        <dbReference type="Proteomes" id="UP000202440"/>
    </source>
</evidence>
<feature type="transmembrane region" description="Helical" evidence="1">
    <location>
        <begin position="6"/>
        <end position="26"/>
    </location>
</feature>
<dbReference type="AlphaFoldDB" id="A0A222FL32"/>
<gene>
    <name evidence="3" type="ORF">CHH28_09615</name>
</gene>
<reference evidence="3 4" key="1">
    <citation type="submission" date="2017-07" db="EMBL/GenBank/DDBJ databases">
        <title>Annotated genome sequence of Bacterioplanes sanyensis isolated from Red Sea.</title>
        <authorList>
            <person name="Rehman Z.U."/>
        </authorList>
    </citation>
    <scope>NUCLEOTIDE SEQUENCE [LARGE SCALE GENOMIC DNA]</scope>
    <source>
        <strain evidence="3 4">NV9</strain>
    </source>
</reference>
<sequence>MTTQRGSALILSLVILTAITLGALVAMERSSLQLKMVNNLQHSQDVENSVKGTLTYVYDALERDEKVQKQLLVAVNTAESTAVEGGKTLGESKFKLFELKQTGATTPILTAPKFTSPVLDAQPTTVVRSIPTPLGYDDFLKGKQGCGAGCDLSLYASASSANGRGGVLSSTQEIGLQRIIPST</sequence>
<keyword evidence="4" id="KW-1185">Reference proteome</keyword>
<evidence type="ECO:0000256" key="1">
    <source>
        <dbReference type="SAM" id="Phobius"/>
    </source>
</evidence>
<dbReference type="EMBL" id="CP022530">
    <property type="protein sequence ID" value="ASP38923.1"/>
    <property type="molecule type" value="Genomic_DNA"/>
</dbReference>
<evidence type="ECO:0000259" key="2">
    <source>
        <dbReference type="Pfam" id="PF14341"/>
    </source>
</evidence>
<feature type="domain" description="Type 4 fimbrial biogenesis protein PilX N-terminal" evidence="2">
    <location>
        <begin position="5"/>
        <end position="45"/>
    </location>
</feature>
<evidence type="ECO:0000313" key="3">
    <source>
        <dbReference type="EMBL" id="ASP38923.1"/>
    </source>
</evidence>
<proteinExistence type="predicted"/>
<protein>
    <recommendedName>
        <fullName evidence="2">Type 4 fimbrial biogenesis protein PilX N-terminal domain-containing protein</fullName>
    </recommendedName>
</protein>
<organism evidence="3 4">
    <name type="scientific">Bacterioplanes sanyensis</name>
    <dbReference type="NCBI Taxonomy" id="1249553"/>
    <lineage>
        <taxon>Bacteria</taxon>
        <taxon>Pseudomonadati</taxon>
        <taxon>Pseudomonadota</taxon>
        <taxon>Gammaproteobacteria</taxon>
        <taxon>Oceanospirillales</taxon>
        <taxon>Oceanospirillaceae</taxon>
        <taxon>Bacterioplanes</taxon>
    </lineage>
</organism>
<dbReference type="RefSeq" id="WP_094060109.1">
    <property type="nucleotide sequence ID" value="NZ_CP022530.1"/>
</dbReference>
<keyword evidence="1" id="KW-1133">Transmembrane helix</keyword>
<keyword evidence="1" id="KW-0472">Membrane</keyword>